<dbReference type="InterPro" id="IPR037682">
    <property type="entry name" value="TonB_C"/>
</dbReference>
<dbReference type="Gene3D" id="3.30.1150.10">
    <property type="match status" value="1"/>
</dbReference>
<feature type="domain" description="TonB C-terminal" evidence="1">
    <location>
        <begin position="16"/>
        <end position="82"/>
    </location>
</feature>
<proteinExistence type="predicted"/>
<sequence>MLMLVLALQAAAPAPGEELTIVAKVEIDVAGRITNCAIEKSEAPQNVNEATCRTLATKGRFKPKLEDGKPVASTREVRIRWRKDAAPAKAS</sequence>
<dbReference type="AlphaFoldDB" id="A0A7W9EHL6"/>
<accession>A0A7W9EHL6</accession>
<gene>
    <name evidence="2" type="ORF">FHR19_001608</name>
</gene>
<dbReference type="EMBL" id="JACIJJ010000002">
    <property type="protein sequence ID" value="MBB5698263.1"/>
    <property type="molecule type" value="Genomic_DNA"/>
</dbReference>
<dbReference type="Proteomes" id="UP000557739">
    <property type="component" value="Unassembled WGS sequence"/>
</dbReference>
<evidence type="ECO:0000259" key="1">
    <source>
        <dbReference type="Pfam" id="PF03544"/>
    </source>
</evidence>
<dbReference type="SUPFAM" id="SSF74653">
    <property type="entry name" value="TolA/TonB C-terminal domain"/>
    <property type="match status" value="1"/>
</dbReference>
<dbReference type="GO" id="GO:0055085">
    <property type="term" value="P:transmembrane transport"/>
    <property type="evidence" value="ECO:0007669"/>
    <property type="project" value="InterPro"/>
</dbReference>
<dbReference type="Pfam" id="PF03544">
    <property type="entry name" value="TonB_C"/>
    <property type="match status" value="1"/>
</dbReference>
<dbReference type="RefSeq" id="WP_184026730.1">
    <property type="nucleotide sequence ID" value="NZ_JACIJJ010000002.1"/>
</dbReference>
<name>A0A7W9EHL6_9SPHN</name>
<evidence type="ECO:0000313" key="2">
    <source>
        <dbReference type="EMBL" id="MBB5698263.1"/>
    </source>
</evidence>
<keyword evidence="3" id="KW-1185">Reference proteome</keyword>
<protein>
    <recommendedName>
        <fullName evidence="1">TonB C-terminal domain-containing protein</fullName>
    </recommendedName>
</protein>
<organism evidence="2 3">
    <name type="scientific">Sphingomonas yantingensis</name>
    <dbReference type="NCBI Taxonomy" id="1241761"/>
    <lineage>
        <taxon>Bacteria</taxon>
        <taxon>Pseudomonadati</taxon>
        <taxon>Pseudomonadota</taxon>
        <taxon>Alphaproteobacteria</taxon>
        <taxon>Sphingomonadales</taxon>
        <taxon>Sphingomonadaceae</taxon>
        <taxon>Sphingomonas</taxon>
    </lineage>
</organism>
<evidence type="ECO:0000313" key="3">
    <source>
        <dbReference type="Proteomes" id="UP000557739"/>
    </source>
</evidence>
<comment type="caution">
    <text evidence="2">The sequence shown here is derived from an EMBL/GenBank/DDBJ whole genome shotgun (WGS) entry which is preliminary data.</text>
</comment>
<reference evidence="2 3" key="1">
    <citation type="submission" date="2020-08" db="EMBL/GenBank/DDBJ databases">
        <title>Genomic Encyclopedia of Type Strains, Phase IV (KMG-IV): sequencing the most valuable type-strain genomes for metagenomic binning, comparative biology and taxonomic classification.</title>
        <authorList>
            <person name="Goeker M."/>
        </authorList>
    </citation>
    <scope>NUCLEOTIDE SEQUENCE [LARGE SCALE GENOMIC DNA]</scope>
    <source>
        <strain evidence="2 3">DSM 27244</strain>
    </source>
</reference>